<comment type="cofactor">
    <cofactor evidence="1">
        <name>Mg(2+)</name>
        <dbReference type="ChEBI" id="CHEBI:18420"/>
    </cofactor>
</comment>
<evidence type="ECO:0000313" key="11">
    <source>
        <dbReference type="Proteomes" id="UP000317422"/>
    </source>
</evidence>
<name>A0A543NHC9_9ACTN</name>
<reference evidence="10 11" key="1">
    <citation type="submission" date="2019-06" db="EMBL/GenBank/DDBJ databases">
        <title>Sequencing the genomes of 1000 actinobacteria strains.</title>
        <authorList>
            <person name="Klenk H.-P."/>
        </authorList>
    </citation>
    <scope>NUCLEOTIDE SEQUENCE [LARGE SCALE GENOMIC DNA]</scope>
    <source>
        <strain evidence="10 11">DSM 45015</strain>
    </source>
</reference>
<sequence length="192" mass="21528">MIALADGWDRWSVILCKPDAVRRQLAGTILARIGEEIDIITQREVRVSETQIFTHYADMIALDDQFPFDVAAELRRNYVGSRVVVALGHGNHDGVPRRVRELLGHYDPSRAAADSIRGRFGADSLTHARAEGRFLDNLIHTSDDPEGVEREFRVWFGPAYLHLLASQNEQESRWQSPSSSPQISRSAPPPCA</sequence>
<protein>
    <recommendedName>
        <fullName evidence="3">nucleoside-diphosphate kinase</fullName>
        <ecNumber evidence="3">2.7.4.6</ecNumber>
    </recommendedName>
</protein>
<comment type="similarity">
    <text evidence="2 7">Belongs to the NDK family.</text>
</comment>
<dbReference type="SUPFAM" id="SSF54919">
    <property type="entry name" value="Nucleoside diphosphate kinase, NDK"/>
    <property type="match status" value="1"/>
</dbReference>
<keyword evidence="5 10" id="KW-0418">Kinase</keyword>
<evidence type="ECO:0000256" key="3">
    <source>
        <dbReference type="ARBA" id="ARBA00012966"/>
    </source>
</evidence>
<feature type="compositionally biased region" description="Low complexity" evidence="8">
    <location>
        <begin position="173"/>
        <end position="186"/>
    </location>
</feature>
<keyword evidence="11" id="KW-1185">Reference proteome</keyword>
<evidence type="ECO:0000256" key="8">
    <source>
        <dbReference type="SAM" id="MobiDB-lite"/>
    </source>
</evidence>
<accession>A0A543NHC9</accession>
<dbReference type="PROSITE" id="PS51374">
    <property type="entry name" value="NDPK_LIKE"/>
    <property type="match status" value="1"/>
</dbReference>
<feature type="domain" description="Nucleoside diphosphate kinase-like" evidence="9">
    <location>
        <begin position="12"/>
        <end position="163"/>
    </location>
</feature>
<evidence type="ECO:0000313" key="10">
    <source>
        <dbReference type="EMBL" id="TQN31160.1"/>
    </source>
</evidence>
<feature type="region of interest" description="Disordered" evidence="8">
    <location>
        <begin position="168"/>
        <end position="192"/>
    </location>
</feature>
<dbReference type="InterPro" id="IPR036850">
    <property type="entry name" value="NDK-like_dom_sf"/>
</dbReference>
<comment type="caution">
    <text evidence="7">Lacks conserved residue(s) required for the propagation of feature annotation.</text>
</comment>
<proteinExistence type="inferred from homology"/>
<comment type="caution">
    <text evidence="10">The sequence shown here is derived from an EMBL/GenBank/DDBJ whole genome shotgun (WGS) entry which is preliminary data.</text>
</comment>
<dbReference type="GO" id="GO:0004550">
    <property type="term" value="F:nucleoside diphosphate kinase activity"/>
    <property type="evidence" value="ECO:0007669"/>
    <property type="project" value="UniProtKB-EC"/>
</dbReference>
<gene>
    <name evidence="10" type="ORF">FHX37_1052</name>
</gene>
<dbReference type="EMBL" id="VFQC01000001">
    <property type="protein sequence ID" value="TQN31160.1"/>
    <property type="molecule type" value="Genomic_DNA"/>
</dbReference>
<keyword evidence="6" id="KW-0546">Nucleotide metabolism</keyword>
<evidence type="ECO:0000256" key="5">
    <source>
        <dbReference type="ARBA" id="ARBA00022777"/>
    </source>
</evidence>
<dbReference type="PANTHER" id="PTHR11349">
    <property type="entry name" value="NUCLEOSIDE DIPHOSPHATE KINASE"/>
    <property type="match status" value="1"/>
</dbReference>
<dbReference type="EC" id="2.7.4.6" evidence="3"/>
<dbReference type="InterPro" id="IPR034907">
    <property type="entry name" value="NDK-like_dom"/>
</dbReference>
<dbReference type="Pfam" id="PF00334">
    <property type="entry name" value="NDK"/>
    <property type="match status" value="1"/>
</dbReference>
<organism evidence="10 11">
    <name type="scientific">Haloactinospora alba</name>
    <dbReference type="NCBI Taxonomy" id="405555"/>
    <lineage>
        <taxon>Bacteria</taxon>
        <taxon>Bacillati</taxon>
        <taxon>Actinomycetota</taxon>
        <taxon>Actinomycetes</taxon>
        <taxon>Streptosporangiales</taxon>
        <taxon>Nocardiopsidaceae</taxon>
        <taxon>Haloactinospora</taxon>
    </lineage>
</organism>
<evidence type="ECO:0000256" key="1">
    <source>
        <dbReference type="ARBA" id="ARBA00001946"/>
    </source>
</evidence>
<evidence type="ECO:0000256" key="7">
    <source>
        <dbReference type="PROSITE-ProRule" id="PRU00706"/>
    </source>
</evidence>
<evidence type="ECO:0000256" key="6">
    <source>
        <dbReference type="ARBA" id="ARBA00023080"/>
    </source>
</evidence>
<evidence type="ECO:0000256" key="4">
    <source>
        <dbReference type="ARBA" id="ARBA00022679"/>
    </source>
</evidence>
<dbReference type="SMART" id="SM00562">
    <property type="entry name" value="NDK"/>
    <property type="match status" value="1"/>
</dbReference>
<dbReference type="Proteomes" id="UP000317422">
    <property type="component" value="Unassembled WGS sequence"/>
</dbReference>
<evidence type="ECO:0000256" key="2">
    <source>
        <dbReference type="ARBA" id="ARBA00008142"/>
    </source>
</evidence>
<dbReference type="AlphaFoldDB" id="A0A543NHC9"/>
<dbReference type="Gene3D" id="3.30.70.141">
    <property type="entry name" value="Nucleoside diphosphate kinase-like domain"/>
    <property type="match status" value="1"/>
</dbReference>
<keyword evidence="4" id="KW-0808">Transferase</keyword>
<dbReference type="GO" id="GO:0009117">
    <property type="term" value="P:nucleotide metabolic process"/>
    <property type="evidence" value="ECO:0007669"/>
    <property type="project" value="UniProtKB-KW"/>
</dbReference>
<evidence type="ECO:0000259" key="9">
    <source>
        <dbReference type="SMART" id="SM00562"/>
    </source>
</evidence>